<dbReference type="Gene3D" id="3.40.50.150">
    <property type="entry name" value="Vaccinia Virus protein VP39"/>
    <property type="match status" value="1"/>
</dbReference>
<dbReference type="AlphaFoldDB" id="A0A7X2P6T2"/>
<dbReference type="CDD" id="cd02440">
    <property type="entry name" value="AdoMet_MTases"/>
    <property type="match status" value="1"/>
</dbReference>
<dbReference type="GO" id="GO:0008170">
    <property type="term" value="F:N-methyltransferase activity"/>
    <property type="evidence" value="ECO:0007669"/>
    <property type="project" value="UniProtKB-ARBA"/>
</dbReference>
<comment type="caution">
    <text evidence="2">The sequence shown here is derived from an EMBL/GenBank/DDBJ whole genome shotgun (WGS) entry which is preliminary data.</text>
</comment>
<keyword evidence="2" id="KW-0808">Transferase</keyword>
<dbReference type="GO" id="GO:0008757">
    <property type="term" value="F:S-adenosylmethionine-dependent methyltransferase activity"/>
    <property type="evidence" value="ECO:0007669"/>
    <property type="project" value="UniProtKB-ARBA"/>
</dbReference>
<keyword evidence="2" id="KW-0489">Methyltransferase</keyword>
<sequence length="254" mass="28429">MGNKPDRDAGLKEGEHLDDLQNGYWIIQAEKGFRYGIDAVLLSGYANVKKGDRVLDLGTGTGIIPILLAAKTEGRTFTGLEIQKKSADMAQRSVIRNHLEDRVKIVQGDIREAVTIFGAASFDVIVSNPPYMISRHGLVNPDESTAIARHEILCTFRELAQQASGLLCAGGRFCLVHRPFRLAEIMDVLREVRLEPKRMQLVYPFADKEPNLVLLEAYKNGRPRLHVDKPLIVYEKPGVYSRDICRIYGDGRQA</sequence>
<organism evidence="2 3">
    <name type="scientific">Bilifractor porci</name>
    <dbReference type="NCBI Taxonomy" id="2606636"/>
    <lineage>
        <taxon>Bacteria</taxon>
        <taxon>Bacillati</taxon>
        <taxon>Bacillota</taxon>
        <taxon>Clostridia</taxon>
        <taxon>Lachnospirales</taxon>
        <taxon>Lachnospiraceae</taxon>
        <taxon>Bilifractor</taxon>
    </lineage>
</organism>
<reference evidence="2 3" key="1">
    <citation type="submission" date="2019-08" db="EMBL/GenBank/DDBJ databases">
        <title>In-depth cultivation of the pig gut microbiome towards novel bacterial diversity and tailored functional studies.</title>
        <authorList>
            <person name="Wylensek D."/>
            <person name="Hitch T.C.A."/>
            <person name="Clavel T."/>
        </authorList>
    </citation>
    <scope>NUCLEOTIDE SEQUENCE [LARGE SCALE GENOMIC DNA]</scope>
    <source>
        <strain evidence="2 3">Oil+RF-744-WCA-WT-13</strain>
    </source>
</reference>
<accession>A0A7X2P6T2</accession>
<dbReference type="InterPro" id="IPR007848">
    <property type="entry name" value="Small_mtfrase_dom"/>
</dbReference>
<dbReference type="PROSITE" id="PS00092">
    <property type="entry name" value="N6_MTASE"/>
    <property type="match status" value="1"/>
</dbReference>
<proteinExistence type="predicted"/>
<dbReference type="InterPro" id="IPR050210">
    <property type="entry name" value="tRNA_Adenine-N(6)_MTase"/>
</dbReference>
<dbReference type="InterPro" id="IPR029063">
    <property type="entry name" value="SAM-dependent_MTases_sf"/>
</dbReference>
<gene>
    <name evidence="2" type="ORF">FYJ60_02945</name>
</gene>
<protein>
    <submittedName>
        <fullName evidence="2">tRNA1(Val) (Adenine(37)-N6)-methyltransferase</fullName>
    </submittedName>
</protein>
<dbReference type="GO" id="GO:0003676">
    <property type="term" value="F:nucleic acid binding"/>
    <property type="evidence" value="ECO:0007669"/>
    <property type="project" value="InterPro"/>
</dbReference>
<keyword evidence="3" id="KW-1185">Reference proteome</keyword>
<dbReference type="RefSeq" id="WP_154457097.1">
    <property type="nucleotide sequence ID" value="NZ_VUMV01000002.1"/>
</dbReference>
<evidence type="ECO:0000259" key="1">
    <source>
        <dbReference type="Pfam" id="PF05175"/>
    </source>
</evidence>
<dbReference type="EMBL" id="VUMV01000002">
    <property type="protein sequence ID" value="MST81273.1"/>
    <property type="molecule type" value="Genomic_DNA"/>
</dbReference>
<evidence type="ECO:0000313" key="3">
    <source>
        <dbReference type="Proteomes" id="UP000466864"/>
    </source>
</evidence>
<feature type="domain" description="Methyltransferase small" evidence="1">
    <location>
        <begin position="49"/>
        <end position="135"/>
    </location>
</feature>
<dbReference type="PANTHER" id="PTHR47739:SF1">
    <property type="entry name" value="TRNA1(VAL) (ADENINE(37)-N6)-METHYLTRANSFERASE"/>
    <property type="match status" value="1"/>
</dbReference>
<name>A0A7X2P6T2_9FIRM</name>
<dbReference type="Pfam" id="PF05175">
    <property type="entry name" value="MTS"/>
    <property type="match status" value="1"/>
</dbReference>
<dbReference type="Proteomes" id="UP000466864">
    <property type="component" value="Unassembled WGS sequence"/>
</dbReference>
<dbReference type="PANTHER" id="PTHR47739">
    <property type="entry name" value="TRNA1(VAL) (ADENINE(37)-N6)-METHYLTRANSFERASE"/>
    <property type="match status" value="1"/>
</dbReference>
<dbReference type="GO" id="GO:0032259">
    <property type="term" value="P:methylation"/>
    <property type="evidence" value="ECO:0007669"/>
    <property type="project" value="UniProtKB-KW"/>
</dbReference>
<dbReference type="SUPFAM" id="SSF53335">
    <property type="entry name" value="S-adenosyl-L-methionine-dependent methyltransferases"/>
    <property type="match status" value="1"/>
</dbReference>
<evidence type="ECO:0000313" key="2">
    <source>
        <dbReference type="EMBL" id="MST81273.1"/>
    </source>
</evidence>
<dbReference type="InterPro" id="IPR002052">
    <property type="entry name" value="DNA_methylase_N6_adenine_CS"/>
</dbReference>